<reference evidence="1 2" key="1">
    <citation type="submission" date="2015-09" db="EMBL/GenBank/DDBJ databases">
        <title>Sorangium comparison.</title>
        <authorList>
            <person name="Zaburannyi N."/>
            <person name="Bunk B."/>
            <person name="Overmann J."/>
            <person name="Mueller R."/>
        </authorList>
    </citation>
    <scope>NUCLEOTIDE SEQUENCE [LARGE SCALE GENOMIC DNA]</scope>
    <source>
        <strain evidence="1 2">So ceGT47</strain>
    </source>
</reference>
<evidence type="ECO:0000313" key="2">
    <source>
        <dbReference type="Proteomes" id="UP000295781"/>
    </source>
</evidence>
<dbReference type="Proteomes" id="UP000295781">
    <property type="component" value="Chromosome"/>
</dbReference>
<dbReference type="AlphaFoldDB" id="A0A4P2QC85"/>
<proteinExistence type="predicted"/>
<sequence length="42" mass="4138">MEGGLNAKVGALVLCGGVVAVLAPACDLSYTVRHGGVGRRGL</sequence>
<name>A0A4P2QC85_SORCE</name>
<accession>A0A4P2QC85</accession>
<protein>
    <submittedName>
        <fullName evidence="1">Uncharacterized protein</fullName>
    </submittedName>
</protein>
<organism evidence="1 2">
    <name type="scientific">Sorangium cellulosum</name>
    <name type="common">Polyangium cellulosum</name>
    <dbReference type="NCBI Taxonomy" id="56"/>
    <lineage>
        <taxon>Bacteria</taxon>
        <taxon>Pseudomonadati</taxon>
        <taxon>Myxococcota</taxon>
        <taxon>Polyangia</taxon>
        <taxon>Polyangiales</taxon>
        <taxon>Polyangiaceae</taxon>
        <taxon>Sorangium</taxon>
    </lineage>
</organism>
<dbReference type="EMBL" id="CP012670">
    <property type="protein sequence ID" value="AUX26733.1"/>
    <property type="molecule type" value="Genomic_DNA"/>
</dbReference>
<evidence type="ECO:0000313" key="1">
    <source>
        <dbReference type="EMBL" id="AUX26733.1"/>
    </source>
</evidence>
<gene>
    <name evidence="1" type="ORF">SOCEGT47_073030</name>
</gene>